<reference evidence="5" key="1">
    <citation type="journal article" date="2014" name="Genome Announc.">
        <title>Complete Genome Sequence of Campylobacter iguaniorum Strain 1485ET, Isolated from a Bearded Dragon (Pogona vitticeps).</title>
        <authorList>
            <person name="Gilbert M.J."/>
            <person name="Miller W.G."/>
            <person name="Yee E."/>
            <person name="Kik M."/>
            <person name="Wagenaar J.A."/>
            <person name="Duim B."/>
        </authorList>
    </citation>
    <scope>NUCLEOTIDE SEQUENCE [LARGE SCALE GENOMIC DNA]</scope>
    <source>
        <strain evidence="5">1485E</strain>
    </source>
</reference>
<dbReference type="GO" id="GO:0032259">
    <property type="term" value="P:methylation"/>
    <property type="evidence" value="ECO:0007669"/>
    <property type="project" value="UniProtKB-KW"/>
</dbReference>
<dbReference type="OrthoDB" id="9805629at2"/>
<dbReference type="PRINTS" id="PR00505">
    <property type="entry name" value="D12N6MTFRASE"/>
</dbReference>
<dbReference type="STRING" id="1244531.CIG2463D_1140"/>
<protein>
    <submittedName>
        <fullName evidence="4">Adenine-specific DNA methyltransferase (EcoRI methylase)</fullName>
    </submittedName>
</protein>
<keyword evidence="1 4" id="KW-0489">Methyltransferase</keyword>
<dbReference type="REBASE" id="90588">
    <property type="entry name" value="M.Csp1485ORF1048P"/>
</dbReference>
<keyword evidence="5" id="KW-1185">Reference proteome</keyword>
<evidence type="ECO:0000256" key="1">
    <source>
        <dbReference type="ARBA" id="ARBA00022603"/>
    </source>
</evidence>
<dbReference type="AlphaFoldDB" id="A0A076FGH0"/>
<name>A0A076FGH0_9BACT</name>
<accession>A0A076FGH0</accession>
<sequence>MSENSEFLKEQLITYLGNKRSLLDFIEDGIKSAKSDLGKDKISFVDLFSGSGVVSRLAKSHSSVIFANDLELYSKVINECYLSNLDEDLSQNINFYFDKLNRISNLESGFITELYAPKNEECITQNDRVFFTKRNAKFIDTIRQNIDQIPANLQPYFLAPLLYLVSNHTNTSGVFKGFYKDKSGIGKFGGSGENALKRIKSDMSLKKPIFSNFKCDYEVSQKDAFDFAKNMQKVDITYLDPPYNQHPYGSNYFMLNLVAKYEKPSDISRVSGIPKDWNRSVYNKKKEASEAFFELLNELNSKYLLISFNNEGFIDKDEFLLNLAKIGKVSLKEQKYNAYRGSRNLKFRNIHVFEQLYMVKK</sequence>
<organism evidence="4 5">
    <name type="scientific">Campylobacter iguaniorum</name>
    <dbReference type="NCBI Taxonomy" id="1244531"/>
    <lineage>
        <taxon>Bacteria</taxon>
        <taxon>Pseudomonadati</taxon>
        <taxon>Campylobacterota</taxon>
        <taxon>Epsilonproteobacteria</taxon>
        <taxon>Campylobacterales</taxon>
        <taxon>Campylobacteraceae</taxon>
        <taxon>Campylobacter</taxon>
    </lineage>
</organism>
<evidence type="ECO:0000313" key="5">
    <source>
        <dbReference type="Proteomes" id="UP000028486"/>
    </source>
</evidence>
<dbReference type="HOGENOM" id="CLU_034356_0_0_7"/>
<dbReference type="GO" id="GO:0009007">
    <property type="term" value="F:site-specific DNA-methyltransferase (adenine-specific) activity"/>
    <property type="evidence" value="ECO:0007669"/>
    <property type="project" value="UniProtKB-EC"/>
</dbReference>
<dbReference type="SUPFAM" id="SSF53335">
    <property type="entry name" value="S-adenosyl-L-methionine-dependent methyltransferases"/>
    <property type="match status" value="1"/>
</dbReference>
<dbReference type="Pfam" id="PF02086">
    <property type="entry name" value="MethyltransfD12"/>
    <property type="match status" value="1"/>
</dbReference>
<dbReference type="eggNOG" id="COG3392">
    <property type="taxonomic scope" value="Bacteria"/>
</dbReference>
<dbReference type="InterPro" id="IPR029063">
    <property type="entry name" value="SAM-dependent_MTases_sf"/>
</dbReference>
<evidence type="ECO:0000313" key="4">
    <source>
        <dbReference type="EMBL" id="AII14884.1"/>
    </source>
</evidence>
<dbReference type="KEGG" id="caj:CIG1485E_1048"/>
<proteinExistence type="predicted"/>
<dbReference type="GO" id="GO:0009307">
    <property type="term" value="P:DNA restriction-modification system"/>
    <property type="evidence" value="ECO:0007669"/>
    <property type="project" value="InterPro"/>
</dbReference>
<dbReference type="InterPro" id="IPR012327">
    <property type="entry name" value="MeTrfase_D12"/>
</dbReference>
<evidence type="ECO:0000256" key="2">
    <source>
        <dbReference type="ARBA" id="ARBA00022679"/>
    </source>
</evidence>
<dbReference type="Proteomes" id="UP000028486">
    <property type="component" value="Chromosome"/>
</dbReference>
<dbReference type="Gene3D" id="3.40.50.150">
    <property type="entry name" value="Vaccinia Virus protein VP39"/>
    <property type="match status" value="2"/>
</dbReference>
<keyword evidence="2 4" id="KW-0808">Transferase</keyword>
<dbReference type="RefSeq" id="WP_038454454.1">
    <property type="nucleotide sequence ID" value="NZ_CP009043.1"/>
</dbReference>
<gene>
    <name evidence="4" type="ORF">CIG1485E_1048</name>
</gene>
<keyword evidence="3" id="KW-0949">S-adenosyl-L-methionine</keyword>
<evidence type="ECO:0000256" key="3">
    <source>
        <dbReference type="ARBA" id="ARBA00022691"/>
    </source>
</evidence>
<dbReference type="EMBL" id="CP009043">
    <property type="protein sequence ID" value="AII14884.1"/>
    <property type="molecule type" value="Genomic_DNA"/>
</dbReference>